<sequence>MTLKSQLEEAFLFFCKRKLQQLILLLLLPKDILLRTGQNKPQSHSEKQLRLEELTGEFLLLTGL</sequence>
<feature type="non-terminal residue" evidence="1">
    <location>
        <position position="1"/>
    </location>
</feature>
<evidence type="ECO:0000313" key="2">
    <source>
        <dbReference type="Proteomes" id="UP000827986"/>
    </source>
</evidence>
<comment type="caution">
    <text evidence="1">The sequence shown here is derived from an EMBL/GenBank/DDBJ whole genome shotgun (WGS) entry which is preliminary data.</text>
</comment>
<protein>
    <submittedName>
        <fullName evidence="1">Uncharacterized protein</fullName>
    </submittedName>
</protein>
<dbReference type="AlphaFoldDB" id="A0A9D4ARZ4"/>
<proteinExistence type="predicted"/>
<accession>A0A9D4ARZ4</accession>
<name>A0A9D4ARZ4_9SAUR</name>
<keyword evidence="2" id="KW-1185">Reference proteome</keyword>
<evidence type="ECO:0000313" key="1">
    <source>
        <dbReference type="EMBL" id="KAH1173967.1"/>
    </source>
</evidence>
<dbReference type="Proteomes" id="UP000827986">
    <property type="component" value="Unassembled WGS sequence"/>
</dbReference>
<gene>
    <name evidence="1" type="ORF">KIL84_017806</name>
</gene>
<reference evidence="1" key="1">
    <citation type="submission" date="2021-09" db="EMBL/GenBank/DDBJ databases">
        <title>The genome of Mauremys mutica provides insights into the evolution of semi-aquatic lifestyle.</title>
        <authorList>
            <person name="Gong S."/>
            <person name="Gao Y."/>
        </authorList>
    </citation>
    <scope>NUCLEOTIDE SEQUENCE</scope>
    <source>
        <strain evidence="1">MM-2020</strain>
        <tissue evidence="1">Muscle</tissue>
    </source>
</reference>
<organism evidence="1 2">
    <name type="scientific">Mauremys mutica</name>
    <name type="common">yellowpond turtle</name>
    <dbReference type="NCBI Taxonomy" id="74926"/>
    <lineage>
        <taxon>Eukaryota</taxon>
        <taxon>Metazoa</taxon>
        <taxon>Chordata</taxon>
        <taxon>Craniata</taxon>
        <taxon>Vertebrata</taxon>
        <taxon>Euteleostomi</taxon>
        <taxon>Archelosauria</taxon>
        <taxon>Testudinata</taxon>
        <taxon>Testudines</taxon>
        <taxon>Cryptodira</taxon>
        <taxon>Durocryptodira</taxon>
        <taxon>Testudinoidea</taxon>
        <taxon>Geoemydidae</taxon>
        <taxon>Geoemydinae</taxon>
        <taxon>Mauremys</taxon>
    </lineage>
</organism>
<dbReference type="EMBL" id="JAHDVG010000482">
    <property type="protein sequence ID" value="KAH1173967.1"/>
    <property type="molecule type" value="Genomic_DNA"/>
</dbReference>